<keyword evidence="2" id="KW-0812">Transmembrane</keyword>
<dbReference type="Proteomes" id="UP000007392">
    <property type="component" value="Chromosome"/>
</dbReference>
<dbReference type="AlphaFoldDB" id="R9UP49"/>
<feature type="region of interest" description="Disordered" evidence="1">
    <location>
        <begin position="1"/>
        <end position="83"/>
    </location>
</feature>
<dbReference type="EMBL" id="CP003422">
    <property type="protein sequence ID" value="AGN70592.1"/>
    <property type="molecule type" value="Genomic_DNA"/>
</dbReference>
<evidence type="ECO:0000313" key="4">
    <source>
        <dbReference type="Proteomes" id="UP000007392"/>
    </source>
</evidence>
<evidence type="ECO:0000256" key="2">
    <source>
        <dbReference type="SAM" id="Phobius"/>
    </source>
</evidence>
<dbReference type="KEGG" id="pmw:B2K_38675"/>
<name>R9UP49_9BACL</name>
<gene>
    <name evidence="3" type="ORF">B2K_38675</name>
</gene>
<feature type="transmembrane region" description="Helical" evidence="2">
    <location>
        <begin position="88"/>
        <end position="108"/>
    </location>
</feature>
<organism evidence="3 4">
    <name type="scientific">Paenibacillus mucilaginosus K02</name>
    <dbReference type="NCBI Taxonomy" id="997761"/>
    <lineage>
        <taxon>Bacteria</taxon>
        <taxon>Bacillati</taxon>
        <taxon>Bacillota</taxon>
        <taxon>Bacilli</taxon>
        <taxon>Bacillales</taxon>
        <taxon>Paenibacillaceae</taxon>
        <taxon>Paenibacillus</taxon>
    </lineage>
</organism>
<sequence>MNVTDERAENGVRRTRTATSPVKVPEAESPPGAGRPFVTDADGAAGAEATAMSKQQAERSPQRRSGLASVREGKGGGTSRPGRGARRFLPVTLLFLLLFGGLAGALLWSRPPVTGRTELAAASGEERSWQAVYSLADPAAAASGELDRLLAQAPGVLFFAGPAGLAGSGAAPRTFFPVWDGAGAAGQQPEARFPHIPEEQLPGYGRTAYFVDYGEARFWFLNAAKLAQEPQVQLGWLQRTAADNPQPHRIVLLTDEPAAPEAWQGFTAAGVELVLAGGRLWAPAAAVQAPPPEGYRAADDRPGWAAWTPPPGGKQEAPGFLLLEGRGPRLRAALPAGGGSPGAALALDASALSGPAPLERAAVPPGAQWRYRPGGRDLPAVVPEGLDLSGEHPSDGRTPLPAADWRGAGFDAAGWAAGQAPLGRARDAARQRGIATALPAGPSPAYYFRHAFQLDEPPKEGQEWTLQAAYEDGIIVYLNGVEVARDSIRDGLVDDRTLGVPHSGVIYESFPLEAYLELLKQGTNTLAVEVHGSHPDTPELWFDLSLTVRERPATWGGGAP</sequence>
<proteinExistence type="predicted"/>
<feature type="compositionally biased region" description="Low complexity" evidence="1">
    <location>
        <begin position="39"/>
        <end position="51"/>
    </location>
</feature>
<dbReference type="HOGENOM" id="CLU_486474_0_0_9"/>
<protein>
    <submittedName>
        <fullName evidence="3">Uncharacterized protein</fullName>
    </submittedName>
</protein>
<keyword evidence="2" id="KW-1133">Transmembrane helix</keyword>
<dbReference type="Gene3D" id="2.60.120.260">
    <property type="entry name" value="Galactose-binding domain-like"/>
    <property type="match status" value="1"/>
</dbReference>
<keyword evidence="2" id="KW-0472">Membrane</keyword>
<feature type="compositionally biased region" description="Basic and acidic residues" evidence="1">
    <location>
        <begin position="1"/>
        <end position="12"/>
    </location>
</feature>
<evidence type="ECO:0000256" key="1">
    <source>
        <dbReference type="SAM" id="MobiDB-lite"/>
    </source>
</evidence>
<reference evidence="3 4" key="1">
    <citation type="submission" date="2013-06" db="EMBL/GenBank/DDBJ databases">
        <title>Complete genome sequence of Paenibacillus mucilaginosus K02.</title>
        <authorList>
            <person name="Xiao B."/>
            <person name="Sun L."/>
            <person name="Xiao L."/>
            <person name="Lian B."/>
        </authorList>
    </citation>
    <scope>NUCLEOTIDE SEQUENCE [LARGE SCALE GENOMIC DNA]</scope>
    <source>
        <strain evidence="3 4">K02</strain>
    </source>
</reference>
<dbReference type="SUPFAM" id="SSF56300">
    <property type="entry name" value="Metallo-dependent phosphatases"/>
    <property type="match status" value="1"/>
</dbReference>
<accession>R9UP49</accession>
<evidence type="ECO:0000313" key="3">
    <source>
        <dbReference type="EMBL" id="AGN70592.1"/>
    </source>
</evidence>
<dbReference type="InterPro" id="IPR029052">
    <property type="entry name" value="Metallo-depent_PP-like"/>
</dbReference>